<dbReference type="PANTHER" id="PTHR34273:SF2">
    <property type="entry name" value="METHYLTHIORIBOSE KINASE"/>
    <property type="match status" value="1"/>
</dbReference>
<evidence type="ECO:0000256" key="1">
    <source>
        <dbReference type="ARBA" id="ARBA00010165"/>
    </source>
</evidence>
<dbReference type="PANTHER" id="PTHR34273">
    <property type="entry name" value="METHYLTHIORIBOSE KINASE"/>
    <property type="match status" value="1"/>
</dbReference>
<evidence type="ECO:0000256" key="6">
    <source>
        <dbReference type="ARBA" id="ARBA00022840"/>
    </source>
</evidence>
<reference evidence="9 10" key="1">
    <citation type="submission" date="2016-10" db="EMBL/GenBank/DDBJ databases">
        <authorList>
            <person name="de Groot N.N."/>
        </authorList>
    </citation>
    <scope>NUCLEOTIDE SEQUENCE [LARGE SCALE GENOMIC DNA]</scope>
    <source>
        <strain evidence="9 10">DSM 44945</strain>
    </source>
</reference>
<proteinExistence type="inferred from homology"/>
<accession>A0A1I2PQC0</accession>
<dbReference type="EMBL" id="FOOK01000019">
    <property type="protein sequence ID" value="SFG18244.1"/>
    <property type="molecule type" value="Genomic_DNA"/>
</dbReference>
<dbReference type="HAMAP" id="MF_01683">
    <property type="entry name" value="Salvage_MtnK"/>
    <property type="match status" value="1"/>
</dbReference>
<name>A0A1I2PQC0_9BACL</name>
<evidence type="ECO:0000256" key="5">
    <source>
        <dbReference type="ARBA" id="ARBA00022777"/>
    </source>
</evidence>
<keyword evidence="4 7" id="KW-0547">Nucleotide-binding</keyword>
<comment type="function">
    <text evidence="7">Catalyzes the phosphorylation of methylthioribose into methylthioribose-1-phosphate.</text>
</comment>
<dbReference type="PIRSF" id="PIRSF031134">
    <property type="entry name" value="MTRK"/>
    <property type="match status" value="1"/>
</dbReference>
<keyword evidence="3 7" id="KW-0808">Transferase</keyword>
<feature type="binding site" evidence="7">
    <location>
        <begin position="248"/>
        <end position="250"/>
    </location>
    <ligand>
        <name>ATP</name>
        <dbReference type="ChEBI" id="CHEBI:30616"/>
    </ligand>
</feature>
<feature type="binding site" evidence="7">
    <location>
        <position position="347"/>
    </location>
    <ligand>
        <name>substrate</name>
    </ligand>
</feature>
<dbReference type="GO" id="GO:0046522">
    <property type="term" value="F:S-methyl-5-thioribose kinase activity"/>
    <property type="evidence" value="ECO:0007669"/>
    <property type="project" value="UniProtKB-UniRule"/>
</dbReference>
<evidence type="ECO:0000256" key="3">
    <source>
        <dbReference type="ARBA" id="ARBA00022679"/>
    </source>
</evidence>
<feature type="binding site" evidence="7">
    <location>
        <position position="231"/>
    </location>
    <ligand>
        <name>substrate</name>
    </ligand>
</feature>
<evidence type="ECO:0000256" key="2">
    <source>
        <dbReference type="ARBA" id="ARBA00011738"/>
    </source>
</evidence>
<organism evidence="9 10">
    <name type="scientific">Planifilum fulgidum</name>
    <dbReference type="NCBI Taxonomy" id="201973"/>
    <lineage>
        <taxon>Bacteria</taxon>
        <taxon>Bacillati</taxon>
        <taxon>Bacillota</taxon>
        <taxon>Bacilli</taxon>
        <taxon>Bacillales</taxon>
        <taxon>Thermoactinomycetaceae</taxon>
        <taxon>Planifilum</taxon>
    </lineage>
</organism>
<dbReference type="Proteomes" id="UP000198661">
    <property type="component" value="Unassembled WGS sequence"/>
</dbReference>
<protein>
    <recommendedName>
        <fullName evidence="7">Methylthioribose kinase</fullName>
        <shortName evidence="7">MTR kinase</shortName>
        <ecNumber evidence="7">2.7.1.100</ecNumber>
    </recommendedName>
</protein>
<dbReference type="InterPro" id="IPR009212">
    <property type="entry name" value="Methylthioribose_kinase"/>
</dbReference>
<dbReference type="Gene3D" id="3.30.200.20">
    <property type="entry name" value="Phosphorylase Kinase, domain 1"/>
    <property type="match status" value="1"/>
</dbReference>
<dbReference type="GO" id="GO:0019509">
    <property type="term" value="P:L-methionine salvage from methylthioadenosine"/>
    <property type="evidence" value="ECO:0007669"/>
    <property type="project" value="UniProtKB-UniRule"/>
</dbReference>
<dbReference type="EC" id="2.7.1.100" evidence="7"/>
<comment type="subunit">
    <text evidence="2 7">Homodimer.</text>
</comment>
<sequence length="405" mass="46029">MPSAYHPLTEEEAVQYVRSKLPGFFPSDAQLFSREIGDGNLNLVFRVVDASTGRSLILKQALPYARVVGESWPLTLDRARIESEALKVQGKLAPGLVPRVYHSDEDLALTVMEDCSDHIILRKGLIARKRYPRLAEHMAEFLARTLFFTSDLYLSPEEKKARVRRFINPEMCKITEDLVFSHPYYDADTNSFNPLIREDVEAVWKDGDLRREVAKLKESFMTCGQALIHGDLHTGSVMVTEQDTKVIDPEFAYYGPMGFDVGAFLANLFLSYASHEGQTADSEERAAYRQWLLRTAEDVWNGFLERFCRLWDEHVKDEMWSAPGYRDAYILRLLQDSAGFAGCKMMRRVIGLAPVADLETIEPPEVRAVAERQALRIGAQLVLRRGEMRCIGDITELVRREGGAE</sequence>
<dbReference type="NCBIfam" id="TIGR01767">
    <property type="entry name" value="MTRK"/>
    <property type="match status" value="1"/>
</dbReference>
<dbReference type="OrthoDB" id="9777791at2"/>
<feature type="domain" description="Aminoglycoside phosphotransferase" evidence="8">
    <location>
        <begin position="34"/>
        <end position="290"/>
    </location>
</feature>
<comment type="pathway">
    <text evidence="7">Amino-acid biosynthesis; L-methionine biosynthesis via salvage pathway; S-methyl-5-thio-alpha-D-ribose 1-phosphate from S-methyl-5'-thioadenosine (hydrolase route): step 2/2.</text>
</comment>
<evidence type="ECO:0000256" key="4">
    <source>
        <dbReference type="ARBA" id="ARBA00022741"/>
    </source>
</evidence>
<dbReference type="Pfam" id="PF01636">
    <property type="entry name" value="APH"/>
    <property type="match status" value="1"/>
</dbReference>
<evidence type="ECO:0000259" key="8">
    <source>
        <dbReference type="Pfam" id="PF01636"/>
    </source>
</evidence>
<dbReference type="Gene3D" id="3.90.1200.10">
    <property type="match status" value="1"/>
</dbReference>
<keyword evidence="7" id="KW-0486">Methionine biosynthesis</keyword>
<comment type="similarity">
    <text evidence="1 7">Belongs to the methylthioribose kinase family.</text>
</comment>
<comment type="catalytic activity">
    <reaction evidence="7">
        <text>5-(methylsulfanyl)-D-ribose + ATP = 5-(methylsulfanyl)-alpha-D-ribose 1-phosphate + ADP + H(+)</text>
        <dbReference type="Rhea" id="RHEA:22312"/>
        <dbReference type="ChEBI" id="CHEBI:15378"/>
        <dbReference type="ChEBI" id="CHEBI:30616"/>
        <dbReference type="ChEBI" id="CHEBI:58533"/>
        <dbReference type="ChEBI" id="CHEBI:78440"/>
        <dbReference type="ChEBI" id="CHEBI:456216"/>
        <dbReference type="EC" id="2.7.1.100"/>
    </reaction>
</comment>
<feature type="binding site" evidence="7">
    <location>
        <position position="42"/>
    </location>
    <ligand>
        <name>ATP</name>
        <dbReference type="ChEBI" id="CHEBI:30616"/>
    </ligand>
</feature>
<keyword evidence="6 7" id="KW-0067">ATP-binding</keyword>
<dbReference type="InterPro" id="IPR002575">
    <property type="entry name" value="Aminoglycoside_PTrfase"/>
</dbReference>
<dbReference type="GO" id="GO:0005524">
    <property type="term" value="F:ATP binding"/>
    <property type="evidence" value="ECO:0007669"/>
    <property type="project" value="UniProtKB-UniRule"/>
</dbReference>
<keyword evidence="10" id="KW-1185">Reference proteome</keyword>
<dbReference type="RefSeq" id="WP_092039002.1">
    <property type="nucleotide sequence ID" value="NZ_FOOK01000019.1"/>
</dbReference>
<gene>
    <name evidence="7" type="primary">mtnK</name>
    <name evidence="9" type="ORF">SAMN04488025_11953</name>
</gene>
<dbReference type="STRING" id="201973.SAMN04488025_11953"/>
<dbReference type="AlphaFoldDB" id="A0A1I2PQC0"/>
<feature type="binding site" evidence="7">
    <location>
        <position position="59"/>
    </location>
    <ligand>
        <name>ATP</name>
        <dbReference type="ChEBI" id="CHEBI:30616"/>
    </ligand>
</feature>
<evidence type="ECO:0000256" key="7">
    <source>
        <dbReference type="HAMAP-Rule" id="MF_01683"/>
    </source>
</evidence>
<keyword evidence="7" id="KW-0028">Amino-acid biosynthesis</keyword>
<comment type="caution">
    <text evidence="7">Lacks conserved residue(s) required for the propagation of feature annotation.</text>
</comment>
<dbReference type="UniPathway" id="UPA00904">
    <property type="reaction ID" value="UER00872"/>
</dbReference>
<evidence type="ECO:0000313" key="10">
    <source>
        <dbReference type="Proteomes" id="UP000198661"/>
    </source>
</evidence>
<keyword evidence="5 7" id="KW-0418">Kinase</keyword>
<dbReference type="SUPFAM" id="SSF56112">
    <property type="entry name" value="Protein kinase-like (PK-like)"/>
    <property type="match status" value="1"/>
</dbReference>
<dbReference type="InterPro" id="IPR011009">
    <property type="entry name" value="Kinase-like_dom_sf"/>
</dbReference>
<evidence type="ECO:0000313" key="9">
    <source>
        <dbReference type="EMBL" id="SFG18244.1"/>
    </source>
</evidence>